<dbReference type="PROSITE" id="PS50211">
    <property type="entry name" value="DENN"/>
    <property type="match status" value="1"/>
</dbReference>
<gene>
    <name evidence="5" type="ORF">FKW44_009166</name>
</gene>
<feature type="region of interest" description="Disordered" evidence="2">
    <location>
        <begin position="109"/>
        <end position="129"/>
    </location>
</feature>
<dbReference type="SMART" id="SM00568">
    <property type="entry name" value="GRAM"/>
    <property type="match status" value="1"/>
</dbReference>
<dbReference type="InterPro" id="IPR010569">
    <property type="entry name" value="Myotubularin-like_Pase_dom"/>
</dbReference>
<dbReference type="PROSITE" id="PS51339">
    <property type="entry name" value="PPASE_MYOTUBULARIN"/>
    <property type="match status" value="1"/>
</dbReference>
<accession>A0A7T8HEY4</accession>
<dbReference type="Pfam" id="PF03456">
    <property type="entry name" value="uDENN"/>
    <property type="match status" value="1"/>
</dbReference>
<dbReference type="InterPro" id="IPR029021">
    <property type="entry name" value="Prot-tyrosine_phosphatase-like"/>
</dbReference>
<dbReference type="Pfam" id="PF12335">
    <property type="entry name" value="SBF2"/>
    <property type="match status" value="1"/>
</dbReference>
<dbReference type="EMBL" id="CP045895">
    <property type="protein sequence ID" value="QQP48749.1"/>
    <property type="molecule type" value="Genomic_DNA"/>
</dbReference>
<dbReference type="OrthoDB" id="74314at2759"/>
<dbReference type="Pfam" id="PF02141">
    <property type="entry name" value="DENN"/>
    <property type="match status" value="1"/>
</dbReference>
<dbReference type="Pfam" id="PF06602">
    <property type="entry name" value="Myotub-related"/>
    <property type="match status" value="1"/>
</dbReference>
<dbReference type="Pfam" id="PF02893">
    <property type="entry name" value="GRAM"/>
    <property type="match status" value="1"/>
</dbReference>
<dbReference type="Proteomes" id="UP000595437">
    <property type="component" value="Chromosome 6"/>
</dbReference>
<evidence type="ECO:0000256" key="2">
    <source>
        <dbReference type="SAM" id="MobiDB-lite"/>
    </source>
</evidence>
<evidence type="ECO:0000256" key="1">
    <source>
        <dbReference type="ARBA" id="ARBA00007471"/>
    </source>
</evidence>
<evidence type="ECO:0000259" key="3">
    <source>
        <dbReference type="PROSITE" id="PS50211"/>
    </source>
</evidence>
<feature type="non-terminal residue" evidence="5">
    <location>
        <position position="1263"/>
    </location>
</feature>
<dbReference type="InterPro" id="IPR005113">
    <property type="entry name" value="uDENN_dom"/>
</dbReference>
<dbReference type="AlphaFoldDB" id="A0A7T8HEY4"/>
<sequence>MSRLVDYLVIAGYDEDASCEKKGFSCRGKILQRFPSVDWSDCVFTEGVELFCQPGGWRLSSLKEEPTFVVSVFTDVEGRRRFCACLTFHEALLSSSSSSTHATAALEERGGKKAFQHEEGEETEEQPHGQLASFRVRGFVPGISLPGIPSESLKFAPKCLVLISPHEYPEVFRNILGLIYTRIKLESLIGHLLGSIYPPLYPLIPLTSNKVALLFKQLGIRSTLSLFCAGLTEHKILFLSESFSRLTDSCLALIALLYPLKYSHVFIPILPSALIEVLSTPTPFIIGLHASHRHEVLSDLLDVVVVDLDGGNLAIPENIHLHDLYEPLLSRVRMELSSVLHPELGLADRAFSPPGGYRIKPEGTLDKELRAVMLRLMVQLFAGYRSCLTLVRIHPKPYITFHKAAFLGMRNQSDSDFMRRLLDCMFFNAFETDVFDELYAAKDPSKALRHIQSLAEELWRNENPLTSSNQPYAQKIPMPAEGAANRIHQPVFPFLDEKLVDSLIKRGIEKQRLEELSASNNGGASSVPPTAIMKLVPMGQHITQVLSPHSLLPNSARKLEVLRNTIIAIFENRISDAKKTFPAVISALKSKQARIALCEELNLQKTGNQVTLEHPQFDMVVRLMNAALQDDSDMDEHGIAAKILPLSTVFGRRLNKGVIQFVYTLIQEHAVWQNQQFWEASFFNDVQKGIKSLYLSMRKDEREFSPSSPSRLEKEMRRSMVESPSDRSVLELAAQEIRRWDLLGEASQKELIMAEESTVYSQVFDYSNRMICLLCPLDGNNLHHRHNRRSRYHDEFVEHHSHSITNSVAESDSIDAESGFEDQEISDIGQNVIKFVTRFADKICSESNVTEDHIRAVNQMIPGTVAMHIETLENVATQAKHLPPIQKPKIHRPSLLPGEELLLENGLRVYLLPDGREKSNNDLSLLPAGGALFLTKYRVIFKGSPIDPFAADKTIIRSFPVTSILREKRFSINEYLSEVDQQLKEAILIKSNTFQIIRAGFDDEVTTEEVEFFRRELQRHQYPEHIFHFFAFCSQYHVPLCGNLIKKEKAHQKYSTIRGFASKTLKNVSRAAGIKSTSTKRKASSKYLLPSVMPAMHGRLSLAEITNHESRVDSYDDSSTLGGAVGGAPLFIEDGATGSAVTATGGLTSPLVHHSFAHIPNNSKTLERLVERSYFKDWVRQGMIPGNYSIASHNKSSSHSNTLNGRPNNELHPDVTEFRVSSVNHRYSLCQTYPALLLVPAKISNDSLNATPDATNRGASLRS</sequence>
<protein>
    <recommendedName>
        <fullName evidence="7">Myotubularin-related protein 13</fullName>
    </recommendedName>
</protein>
<feature type="domain" description="UDENN" evidence="3">
    <location>
        <begin position="6"/>
        <end position="452"/>
    </location>
</feature>
<dbReference type="Gene3D" id="3.30.450.200">
    <property type="match status" value="1"/>
</dbReference>
<organism evidence="5 6">
    <name type="scientific">Caligus rogercresseyi</name>
    <name type="common">Sea louse</name>
    <dbReference type="NCBI Taxonomy" id="217165"/>
    <lineage>
        <taxon>Eukaryota</taxon>
        <taxon>Metazoa</taxon>
        <taxon>Ecdysozoa</taxon>
        <taxon>Arthropoda</taxon>
        <taxon>Crustacea</taxon>
        <taxon>Multicrustacea</taxon>
        <taxon>Hexanauplia</taxon>
        <taxon>Copepoda</taxon>
        <taxon>Siphonostomatoida</taxon>
        <taxon>Caligidae</taxon>
        <taxon>Caligus</taxon>
    </lineage>
</organism>
<dbReference type="GO" id="GO:0031410">
    <property type="term" value="C:cytoplasmic vesicle"/>
    <property type="evidence" value="ECO:0007669"/>
    <property type="project" value="TreeGrafter"/>
</dbReference>
<evidence type="ECO:0008006" key="7">
    <source>
        <dbReference type="Google" id="ProtNLM"/>
    </source>
</evidence>
<dbReference type="InterPro" id="IPR022096">
    <property type="entry name" value="SBF1/SBF2"/>
</dbReference>
<dbReference type="SMART" id="SM00799">
    <property type="entry name" value="DENN"/>
    <property type="match status" value="1"/>
</dbReference>
<dbReference type="PANTHER" id="PTHR12296:SF16">
    <property type="entry name" value="C-MYC PROMOTER-BINDING PROTEIN"/>
    <property type="match status" value="1"/>
</dbReference>
<dbReference type="SUPFAM" id="SSF50729">
    <property type="entry name" value="PH domain-like"/>
    <property type="match status" value="1"/>
</dbReference>
<name>A0A7T8HEY4_CALRO</name>
<evidence type="ECO:0000259" key="4">
    <source>
        <dbReference type="PROSITE" id="PS51339"/>
    </source>
</evidence>
<feature type="compositionally biased region" description="Basic and acidic residues" evidence="2">
    <location>
        <begin position="109"/>
        <end position="118"/>
    </location>
</feature>
<evidence type="ECO:0000313" key="5">
    <source>
        <dbReference type="EMBL" id="QQP48749.1"/>
    </source>
</evidence>
<evidence type="ECO:0000313" key="6">
    <source>
        <dbReference type="Proteomes" id="UP000595437"/>
    </source>
</evidence>
<dbReference type="InterPro" id="IPR005112">
    <property type="entry name" value="dDENN_dom"/>
</dbReference>
<dbReference type="InterPro" id="IPR004182">
    <property type="entry name" value="GRAM"/>
</dbReference>
<keyword evidence="6" id="KW-1185">Reference proteome</keyword>
<dbReference type="GO" id="GO:0005085">
    <property type="term" value="F:guanyl-nucleotide exchange factor activity"/>
    <property type="evidence" value="ECO:0007669"/>
    <property type="project" value="UniProtKB-ARBA"/>
</dbReference>
<dbReference type="FunFam" id="3.40.50.11500:FF:000006">
    <property type="entry name" value="SET binding factor 2"/>
    <property type="match status" value="1"/>
</dbReference>
<feature type="domain" description="Myotubularin phosphatase" evidence="4">
    <location>
        <begin position="1196"/>
        <end position="1263"/>
    </location>
</feature>
<proteinExistence type="inferred from homology"/>
<dbReference type="Gene3D" id="3.40.50.11500">
    <property type="match status" value="1"/>
</dbReference>
<dbReference type="SMART" id="SM00800">
    <property type="entry name" value="uDENN"/>
    <property type="match status" value="1"/>
</dbReference>
<dbReference type="InterPro" id="IPR037516">
    <property type="entry name" value="Tripartite_DENN"/>
</dbReference>
<comment type="similarity">
    <text evidence="1">Belongs to the protein-tyrosine phosphatase family. Non-receptor class myotubularin subfamily.</text>
</comment>
<dbReference type="InterPro" id="IPR043153">
    <property type="entry name" value="DENN_C"/>
</dbReference>
<dbReference type="InterPro" id="IPR051696">
    <property type="entry name" value="DENN_Domain_GEFs"/>
</dbReference>
<dbReference type="SUPFAM" id="SSF52799">
    <property type="entry name" value="(Phosphotyrosine protein) phosphatases II"/>
    <property type="match status" value="1"/>
</dbReference>
<dbReference type="PANTHER" id="PTHR12296">
    <property type="entry name" value="DENN DOMAIN-CONTAINING PROTEIN 4"/>
    <property type="match status" value="1"/>
</dbReference>
<dbReference type="SMART" id="SM00801">
    <property type="entry name" value="dDENN"/>
    <property type="match status" value="1"/>
</dbReference>
<reference evidence="6" key="1">
    <citation type="submission" date="2021-01" db="EMBL/GenBank/DDBJ databases">
        <title>Caligus Genome Assembly.</title>
        <authorList>
            <person name="Gallardo-Escarate C."/>
        </authorList>
    </citation>
    <scope>NUCLEOTIDE SEQUENCE [LARGE SCALE GENOMIC DNA]</scope>
</reference>
<dbReference type="InterPro" id="IPR001194">
    <property type="entry name" value="cDENN_dom"/>
</dbReference>
<dbReference type="GO" id="GO:0032483">
    <property type="term" value="P:regulation of Rab protein signal transduction"/>
    <property type="evidence" value="ECO:0007669"/>
    <property type="project" value="TreeGrafter"/>
</dbReference>